<evidence type="ECO:0000256" key="1">
    <source>
        <dbReference type="SAM" id="SignalP"/>
    </source>
</evidence>
<feature type="signal peptide" evidence="1">
    <location>
        <begin position="1"/>
        <end position="20"/>
    </location>
</feature>
<dbReference type="PROSITE" id="PS51257">
    <property type="entry name" value="PROKAR_LIPOPROTEIN"/>
    <property type="match status" value="1"/>
</dbReference>
<comment type="caution">
    <text evidence="2">The sequence shown here is derived from an EMBL/GenBank/DDBJ whole genome shotgun (WGS) entry which is preliminary data.</text>
</comment>
<protein>
    <recommendedName>
        <fullName evidence="4">DKNYY family protein</fullName>
    </recommendedName>
</protein>
<sequence length="425" mass="48677">MKHITILSLSILFSSLSCKAQTTTYPQTPTTYEEVTSVDQMIDGEDYLITYKKGKKYHAFIERSKSETNPNLIGYSYYNSKSEPVAQEKDKMFLVTGVSNILTYKKDGDLSAFIDKKHHAYLANSRANDGYFILSPIYTEACKVSFKNGTDFQIMIDGKTLKLRQSGGEYKLYSIDNKNKPDNITILHINYGEKYLDKINGWGNNLYHTTGNLHFNCHFGDNTDNTFIAPFYIYDYKSVFGTQVTAYELTTINNEKLTFKEVEHDLKADTPYILTGTFTKKEQDWYVAPATQLNYEGTDVSKRIGEYTFHGIYQQQVDASKIANSYILYNNAFYATANKHNITVAPYRWYFTKTNSQGAKPQKIAIGFESLKDNPKQDSNTTAIESIRQHRKADTRIYDLQGREVKKPLKGGLYIQRGKKFVANQ</sequence>
<keyword evidence="3" id="KW-1185">Reference proteome</keyword>
<evidence type="ECO:0000313" key="2">
    <source>
        <dbReference type="EMBL" id="MBO1364344.1"/>
    </source>
</evidence>
<accession>A0ABS3M838</accession>
<proteinExistence type="predicted"/>
<keyword evidence="1" id="KW-0732">Signal</keyword>
<name>A0ABS3M838_9BACT</name>
<dbReference type="RefSeq" id="WP_146157030.1">
    <property type="nucleotide sequence ID" value="NZ_JAERMS010000051.1"/>
</dbReference>
<organism evidence="2 3">
    <name type="scientific">Prevotella illustrans</name>
    <dbReference type="NCBI Taxonomy" id="2800387"/>
    <lineage>
        <taxon>Bacteria</taxon>
        <taxon>Pseudomonadati</taxon>
        <taxon>Bacteroidota</taxon>
        <taxon>Bacteroidia</taxon>
        <taxon>Bacteroidales</taxon>
        <taxon>Prevotellaceae</taxon>
        <taxon>Prevotella</taxon>
    </lineage>
</organism>
<dbReference type="Proteomes" id="UP000664265">
    <property type="component" value="Unassembled WGS sequence"/>
</dbReference>
<evidence type="ECO:0008006" key="4">
    <source>
        <dbReference type="Google" id="ProtNLM"/>
    </source>
</evidence>
<feature type="chain" id="PRO_5047132644" description="DKNYY family protein" evidence="1">
    <location>
        <begin position="21"/>
        <end position="425"/>
    </location>
</feature>
<gene>
    <name evidence="2" type="ORF">JHU38_11310</name>
</gene>
<reference evidence="2 3" key="1">
    <citation type="submission" date="2021-01" db="EMBL/GenBank/DDBJ databases">
        <title>Prevotella A2931 sp. nov.</title>
        <authorList>
            <person name="Buhl M."/>
            <person name="Oberhettinger P."/>
        </authorList>
    </citation>
    <scope>NUCLEOTIDE SEQUENCE [LARGE SCALE GENOMIC DNA]</scope>
    <source>
        <strain evidence="2 3">A2931</strain>
    </source>
</reference>
<evidence type="ECO:0000313" key="3">
    <source>
        <dbReference type="Proteomes" id="UP000664265"/>
    </source>
</evidence>
<dbReference type="EMBL" id="JAERMS010000051">
    <property type="protein sequence ID" value="MBO1364344.1"/>
    <property type="molecule type" value="Genomic_DNA"/>
</dbReference>